<reference evidence="4 5" key="1">
    <citation type="submission" date="2020-11" db="EMBL/GenBank/DDBJ databases">
        <title>Description of Pontivivens ytuae sp. nov. isolated from deep sea sediment of Mariana Trench.</title>
        <authorList>
            <person name="Wang Z."/>
            <person name="Sun Q.-L."/>
            <person name="Xu X.-D."/>
            <person name="Tang Y.-Z."/>
            <person name="Zhang J."/>
        </authorList>
    </citation>
    <scope>NUCLEOTIDE SEQUENCE [LARGE SCALE GENOMIC DNA]</scope>
    <source>
        <strain evidence="4 5">MT2928</strain>
    </source>
</reference>
<evidence type="ECO:0000256" key="2">
    <source>
        <dbReference type="ARBA" id="ARBA00022801"/>
    </source>
</evidence>
<name>A0A7S9LQC0_9RHOB</name>
<dbReference type="EMBL" id="CP064942">
    <property type="protein sequence ID" value="QPH53293.1"/>
    <property type="molecule type" value="Genomic_DNA"/>
</dbReference>
<dbReference type="Gene3D" id="3.40.50.1820">
    <property type="entry name" value="alpha/beta hydrolase"/>
    <property type="match status" value="1"/>
</dbReference>
<dbReference type="InterPro" id="IPR003140">
    <property type="entry name" value="PLipase/COase/thioEstase"/>
</dbReference>
<evidence type="ECO:0000313" key="4">
    <source>
        <dbReference type="EMBL" id="QPH53293.1"/>
    </source>
</evidence>
<proteinExistence type="predicted"/>
<evidence type="ECO:0000313" key="5">
    <source>
        <dbReference type="Proteomes" id="UP000594800"/>
    </source>
</evidence>
<dbReference type="AlphaFoldDB" id="A0A7S9LQC0"/>
<feature type="domain" description="Phospholipase/carboxylesterase/thioesterase" evidence="3">
    <location>
        <begin position="114"/>
        <end position="182"/>
    </location>
</feature>
<dbReference type="SUPFAM" id="SSF53474">
    <property type="entry name" value="alpha/beta-Hydrolases"/>
    <property type="match status" value="1"/>
</dbReference>
<evidence type="ECO:0000259" key="3">
    <source>
        <dbReference type="Pfam" id="PF02230"/>
    </source>
</evidence>
<organism evidence="4 5">
    <name type="scientific">Pontivivens ytuae</name>
    <dbReference type="NCBI Taxonomy" id="2789856"/>
    <lineage>
        <taxon>Bacteria</taxon>
        <taxon>Pseudomonadati</taxon>
        <taxon>Pseudomonadota</taxon>
        <taxon>Alphaproteobacteria</taxon>
        <taxon>Rhodobacterales</taxon>
        <taxon>Paracoccaceae</taxon>
        <taxon>Pontivivens</taxon>
    </lineage>
</organism>
<dbReference type="PANTHER" id="PTHR43037">
    <property type="entry name" value="UNNAMED PRODUCT-RELATED"/>
    <property type="match status" value="1"/>
</dbReference>
<dbReference type="PANTHER" id="PTHR43037:SF5">
    <property type="entry name" value="FERULOYL ESTERASE"/>
    <property type="match status" value="1"/>
</dbReference>
<sequence length="258" mass="26284">MRWIGVVAVLAAGGAAAQDCTPCDVPGGAYWAYVPEAADGAILFSHGYRGRAERIVGTASLQAMADDLGVALVGLQSAGDDWSLPGAPTDSATVARDEVAYAGAVLDDVISRFGVDPAGVVAAGFSAGGMMTWTLACEMGDRLAGAVPMAGTFWDPIPEGCSAPPVSVVHVHGTTDEIVPMAGRVVGDARQGDLEEVLAMYAAHGGFGAVEDVEAGPLDCSVRTSPAGLELSLCLHGGGHGFTADQLRVGWERVMATR</sequence>
<evidence type="ECO:0000256" key="1">
    <source>
        <dbReference type="ARBA" id="ARBA00022729"/>
    </source>
</evidence>
<dbReference type="Proteomes" id="UP000594800">
    <property type="component" value="Chromosome"/>
</dbReference>
<dbReference type="InterPro" id="IPR029058">
    <property type="entry name" value="AB_hydrolase_fold"/>
</dbReference>
<dbReference type="RefSeq" id="WP_196102504.1">
    <property type="nucleotide sequence ID" value="NZ_CP064942.1"/>
</dbReference>
<dbReference type="KEGG" id="poz:I0K15_16085"/>
<keyword evidence="1" id="KW-0732">Signal</keyword>
<dbReference type="GO" id="GO:0016787">
    <property type="term" value="F:hydrolase activity"/>
    <property type="evidence" value="ECO:0007669"/>
    <property type="project" value="UniProtKB-KW"/>
</dbReference>
<dbReference type="InterPro" id="IPR050955">
    <property type="entry name" value="Plant_Biomass_Hydrol_Est"/>
</dbReference>
<keyword evidence="5" id="KW-1185">Reference proteome</keyword>
<protein>
    <submittedName>
        <fullName evidence="4">Polyhydroxybutyrate depolymerase</fullName>
    </submittedName>
</protein>
<keyword evidence="2" id="KW-0378">Hydrolase</keyword>
<dbReference type="Pfam" id="PF02230">
    <property type="entry name" value="Abhydrolase_2"/>
    <property type="match status" value="1"/>
</dbReference>
<accession>A0A7S9LQC0</accession>
<gene>
    <name evidence="4" type="ORF">I0K15_16085</name>
</gene>